<evidence type="ECO:0000256" key="1">
    <source>
        <dbReference type="ARBA" id="ARBA00000085"/>
    </source>
</evidence>
<comment type="caution">
    <text evidence="4">The sequence shown here is derived from an EMBL/GenBank/DDBJ whole genome shotgun (WGS) entry which is preliminary data.</text>
</comment>
<gene>
    <name evidence="4" type="ORF">ABVV53_10665</name>
</gene>
<dbReference type="InterPro" id="IPR004358">
    <property type="entry name" value="Sig_transdc_His_kin-like_C"/>
</dbReference>
<reference evidence="4 5" key="1">
    <citation type="submission" date="2024-07" db="EMBL/GenBank/DDBJ databases">
        <title>Novosphingobium kalidii RD2P27.</title>
        <authorList>
            <person name="Sun J.-Q."/>
        </authorList>
    </citation>
    <scope>NUCLEOTIDE SEQUENCE [LARGE SCALE GENOMIC DNA]</scope>
    <source>
        <strain evidence="4 5">RD2P27</strain>
    </source>
</reference>
<organism evidence="4 5">
    <name type="scientific">Novosphingobium kalidii</name>
    <dbReference type="NCBI Taxonomy" id="3230299"/>
    <lineage>
        <taxon>Bacteria</taxon>
        <taxon>Pseudomonadati</taxon>
        <taxon>Pseudomonadota</taxon>
        <taxon>Alphaproteobacteria</taxon>
        <taxon>Sphingomonadales</taxon>
        <taxon>Sphingomonadaceae</taxon>
        <taxon>Novosphingobium</taxon>
    </lineage>
</organism>
<name>A0ABV2D3Q6_9SPHN</name>
<dbReference type="EC" id="2.7.13.3" evidence="2"/>
<protein>
    <recommendedName>
        <fullName evidence="2">histidine kinase</fullName>
        <ecNumber evidence="2">2.7.13.3</ecNumber>
    </recommendedName>
</protein>
<comment type="catalytic activity">
    <reaction evidence="1">
        <text>ATP + protein L-histidine = ADP + protein N-phospho-L-histidine.</text>
        <dbReference type="EC" id="2.7.13.3"/>
    </reaction>
</comment>
<accession>A0ABV2D3Q6</accession>
<dbReference type="InterPro" id="IPR003594">
    <property type="entry name" value="HATPase_dom"/>
</dbReference>
<dbReference type="PANTHER" id="PTHR43065">
    <property type="entry name" value="SENSOR HISTIDINE KINASE"/>
    <property type="match status" value="1"/>
</dbReference>
<proteinExistence type="predicted"/>
<dbReference type="SUPFAM" id="SSF55874">
    <property type="entry name" value="ATPase domain of HSP90 chaperone/DNA topoisomerase II/histidine kinase"/>
    <property type="match status" value="1"/>
</dbReference>
<evidence type="ECO:0000259" key="3">
    <source>
        <dbReference type="Pfam" id="PF02518"/>
    </source>
</evidence>
<dbReference type="PRINTS" id="PR00344">
    <property type="entry name" value="BCTRLSENSOR"/>
</dbReference>
<dbReference type="Proteomes" id="UP001548713">
    <property type="component" value="Unassembled WGS sequence"/>
</dbReference>
<sequence length="68" mass="7060">MPADVLARVSQPFFTTKPVGQGTGLGLSMVYGFAQQSGGQTRIHSIVDEGHHGSTLCVPKPGLGDQHG</sequence>
<dbReference type="Gene3D" id="3.30.565.10">
    <property type="entry name" value="Histidine kinase-like ATPase, C-terminal domain"/>
    <property type="match status" value="1"/>
</dbReference>
<evidence type="ECO:0000313" key="4">
    <source>
        <dbReference type="EMBL" id="MET1755919.1"/>
    </source>
</evidence>
<feature type="domain" description="Histidine kinase/HSP90-like ATPase" evidence="3">
    <location>
        <begin position="1"/>
        <end position="52"/>
    </location>
</feature>
<keyword evidence="4" id="KW-0547">Nucleotide-binding</keyword>
<dbReference type="RefSeq" id="WP_353984409.1">
    <property type="nucleotide sequence ID" value="NZ_JBEWLY010000014.1"/>
</dbReference>
<dbReference type="PANTHER" id="PTHR43065:SF42">
    <property type="entry name" value="TWO-COMPONENT SENSOR PPRA"/>
    <property type="match status" value="1"/>
</dbReference>
<keyword evidence="5" id="KW-1185">Reference proteome</keyword>
<dbReference type="EMBL" id="JBEWLY010000014">
    <property type="protein sequence ID" value="MET1755919.1"/>
    <property type="molecule type" value="Genomic_DNA"/>
</dbReference>
<dbReference type="Pfam" id="PF02518">
    <property type="entry name" value="HATPase_c"/>
    <property type="match status" value="1"/>
</dbReference>
<evidence type="ECO:0000256" key="2">
    <source>
        <dbReference type="ARBA" id="ARBA00012438"/>
    </source>
</evidence>
<dbReference type="InterPro" id="IPR036890">
    <property type="entry name" value="HATPase_C_sf"/>
</dbReference>
<keyword evidence="4" id="KW-0067">ATP-binding</keyword>
<evidence type="ECO:0000313" key="5">
    <source>
        <dbReference type="Proteomes" id="UP001548713"/>
    </source>
</evidence>
<dbReference type="GO" id="GO:0005524">
    <property type="term" value="F:ATP binding"/>
    <property type="evidence" value="ECO:0007669"/>
    <property type="project" value="UniProtKB-KW"/>
</dbReference>